<sequence length="114" mass="12829">MKNLVFLALVLYFCQMATAYCCFRDPYMLPTTPCTNMCGCSANIGPTCNCGAPCNCFRDLSNVCNVCDQQPSPVCQCLSQCGCDNRYPLYFPEVEYPLTILDIDPFFYRTCFSP</sequence>
<accession>A0A9R0CVD7</accession>
<gene>
    <name evidence="3" type="primary">LOC118262940</name>
</gene>
<reference evidence="3" key="1">
    <citation type="submission" date="2025-08" db="UniProtKB">
        <authorList>
            <consortium name="RefSeq"/>
        </authorList>
    </citation>
    <scope>IDENTIFICATION</scope>
    <source>
        <tissue evidence="3">Whole larval tissue</tissue>
    </source>
</reference>
<dbReference type="AlphaFoldDB" id="A0A9R0CVD7"/>
<evidence type="ECO:0000313" key="3">
    <source>
        <dbReference type="RefSeq" id="XP_035430539.2"/>
    </source>
</evidence>
<dbReference type="OrthoDB" id="7411943at2759"/>
<feature type="signal peptide" evidence="1">
    <location>
        <begin position="1"/>
        <end position="19"/>
    </location>
</feature>
<protein>
    <submittedName>
        <fullName evidence="3">Uncharacterized protein LOC118262940</fullName>
    </submittedName>
</protein>
<proteinExistence type="predicted"/>
<keyword evidence="2" id="KW-1185">Reference proteome</keyword>
<evidence type="ECO:0000256" key="1">
    <source>
        <dbReference type="SAM" id="SignalP"/>
    </source>
</evidence>
<name>A0A9R0CVD7_SPOFR</name>
<keyword evidence="1" id="KW-0732">Signal</keyword>
<dbReference type="Proteomes" id="UP000829999">
    <property type="component" value="Chromosome 12"/>
</dbReference>
<evidence type="ECO:0000313" key="2">
    <source>
        <dbReference type="Proteomes" id="UP000829999"/>
    </source>
</evidence>
<feature type="chain" id="PRO_5040156352" evidence="1">
    <location>
        <begin position="20"/>
        <end position="114"/>
    </location>
</feature>
<dbReference type="GeneID" id="118262940"/>
<dbReference type="RefSeq" id="XP_035430539.2">
    <property type="nucleotide sequence ID" value="XM_035574646.2"/>
</dbReference>
<organism evidence="2 3">
    <name type="scientific">Spodoptera frugiperda</name>
    <name type="common">Fall armyworm</name>
    <dbReference type="NCBI Taxonomy" id="7108"/>
    <lineage>
        <taxon>Eukaryota</taxon>
        <taxon>Metazoa</taxon>
        <taxon>Ecdysozoa</taxon>
        <taxon>Arthropoda</taxon>
        <taxon>Hexapoda</taxon>
        <taxon>Insecta</taxon>
        <taxon>Pterygota</taxon>
        <taxon>Neoptera</taxon>
        <taxon>Endopterygota</taxon>
        <taxon>Lepidoptera</taxon>
        <taxon>Glossata</taxon>
        <taxon>Ditrysia</taxon>
        <taxon>Noctuoidea</taxon>
        <taxon>Noctuidae</taxon>
        <taxon>Amphipyrinae</taxon>
        <taxon>Spodoptera</taxon>
    </lineage>
</organism>